<dbReference type="Gene3D" id="2.40.160.20">
    <property type="match status" value="1"/>
</dbReference>
<gene>
    <name evidence="2" type="ORF">GHK62_20380</name>
</gene>
<reference evidence="2 3" key="1">
    <citation type="journal article" date="2013" name="Genome Biol.">
        <title>Comparative genomics of the core and accessory genomes of 48 Sinorhizobium strains comprising five genospecies.</title>
        <authorList>
            <person name="Sugawara M."/>
            <person name="Epstein B."/>
            <person name="Badgley B.D."/>
            <person name="Unno T."/>
            <person name="Xu L."/>
            <person name="Reese J."/>
            <person name="Gyaneshwar P."/>
            <person name="Denny R."/>
            <person name="Mudge J."/>
            <person name="Bharti A.K."/>
            <person name="Farmer A.D."/>
            <person name="May G.D."/>
            <person name="Woodward J.E."/>
            <person name="Medigue C."/>
            <person name="Vallenet D."/>
            <person name="Lajus A."/>
            <person name="Rouy Z."/>
            <person name="Martinez-Vaz B."/>
            <person name="Tiffin P."/>
            <person name="Young N.D."/>
            <person name="Sadowsky M.J."/>
        </authorList>
    </citation>
    <scope>NUCLEOTIDE SEQUENCE [LARGE SCALE GENOMIC DNA]</scope>
    <source>
        <strain evidence="2 3">USDA4894</strain>
    </source>
</reference>
<feature type="chain" id="PRO_5026803702" evidence="1">
    <location>
        <begin position="36"/>
        <end position="197"/>
    </location>
</feature>
<sequence length="197" mass="20669">MTHPRSSAGQGKLSQFAVALLFTTGLAAGASQAKAAEGIFDEMRFGATTSIGDGDNHESGVFPSFTIFFDPLGADSATGIAEKILRPRIHAGASIATSSSGVNEIYGGFSWDAELTDRLFLELGAGATVHDGDLNDDGTSGPKLGCRLLFREYAAAGYRFDDHWNLSATVEHASNANLCNGPNDGLTRAGLMLGYKF</sequence>
<protein>
    <submittedName>
        <fullName evidence="2">Acyloxyacyl hydrolase</fullName>
    </submittedName>
</protein>
<evidence type="ECO:0000256" key="1">
    <source>
        <dbReference type="SAM" id="SignalP"/>
    </source>
</evidence>
<dbReference type="OrthoDB" id="8112769at2"/>
<dbReference type="Proteomes" id="UP000439983">
    <property type="component" value="Unassembled WGS sequence"/>
</dbReference>
<accession>A0A6N7LJW6</accession>
<dbReference type="GO" id="GO:0016787">
    <property type="term" value="F:hydrolase activity"/>
    <property type="evidence" value="ECO:0007669"/>
    <property type="project" value="UniProtKB-KW"/>
</dbReference>
<dbReference type="RefSeq" id="WP_153440930.1">
    <property type="nucleotide sequence ID" value="NZ_JACIGA010000009.1"/>
</dbReference>
<keyword evidence="1" id="KW-0732">Signal</keyword>
<dbReference type="EMBL" id="WITC01000085">
    <property type="protein sequence ID" value="MQX17034.1"/>
    <property type="molecule type" value="Genomic_DNA"/>
</dbReference>
<keyword evidence="2" id="KW-0378">Hydrolase</keyword>
<feature type="signal peptide" evidence="1">
    <location>
        <begin position="1"/>
        <end position="35"/>
    </location>
</feature>
<evidence type="ECO:0000313" key="3">
    <source>
        <dbReference type="Proteomes" id="UP000439983"/>
    </source>
</evidence>
<keyword evidence="3" id="KW-1185">Reference proteome</keyword>
<name>A0A6N7LJW6_SINTE</name>
<dbReference type="InterPro" id="IPR018550">
    <property type="entry name" value="Lipid-A_deacylase-rel"/>
</dbReference>
<dbReference type="Pfam" id="PF09411">
    <property type="entry name" value="PagL"/>
    <property type="match status" value="1"/>
</dbReference>
<comment type="caution">
    <text evidence="2">The sequence shown here is derived from an EMBL/GenBank/DDBJ whole genome shotgun (WGS) entry which is preliminary data.</text>
</comment>
<dbReference type="AlphaFoldDB" id="A0A6N7LJW6"/>
<organism evidence="2 3">
    <name type="scientific">Sinorhizobium terangae</name>
    <dbReference type="NCBI Taxonomy" id="110322"/>
    <lineage>
        <taxon>Bacteria</taxon>
        <taxon>Pseudomonadati</taxon>
        <taxon>Pseudomonadota</taxon>
        <taxon>Alphaproteobacteria</taxon>
        <taxon>Hyphomicrobiales</taxon>
        <taxon>Rhizobiaceae</taxon>
        <taxon>Sinorhizobium/Ensifer group</taxon>
        <taxon>Sinorhizobium</taxon>
    </lineage>
</organism>
<proteinExistence type="predicted"/>
<evidence type="ECO:0000313" key="2">
    <source>
        <dbReference type="EMBL" id="MQX17034.1"/>
    </source>
</evidence>